<sequence length="1675" mass="179083">MTALGPFTEPTRRWFQASFGQPTAAQAGAWEAVARGKNALVVAPTGSGKTLSAFLWSIDRLFAEPTEGTSVLYISPLKALGVDIERNLRSPLVGIAHTARRLAAEGAAAEPAEITVGVRTGDSTPKERRDLVRKPPQILITTPESLYLMLTSQARSTLAGIKTVILDEVHALAGTKRGAHLAVSLERLNNLLETPAQRIGLSATVEPREEVARFLGGSAPVEIVAPKSEKTWDITVSVPVEDLASPSTAPPQNATRPEPAAMGPDAGPEAVTKAAPGAEGSADDGQPKVLSDVLADLATDDALLSDQPLQPSIWPHVEHRIVDLVTENRSTIVFVNSRRLAEKLTGRINEIWTERQPPAAEATEAEAPGPGEDAQSAESDPLARSHHGSVSKEQRKLTEEALKSGRLRCVVATSSLELGIDMGAVDLVIQVEAPFAVSAGLQRIGRAGHQVGEVSVGWFFPKHRGDLVSTAVVVERMLAGQIEALHIPRNPLDILAQQTVAASAMDALDVEAWFETLRRSAPFATLPRSAYEATLDLLAGKYPSDRFAELRPRVVWDRDAGTISGRPGAQRIAVTSGGTIPDRGLFGVYLAGGEDSGSARSGGRRVGELDEEMVYESRIGDVFALGATSWRIEEITFDRVLVSPAFGQPASLPFWRGDGFGRPAELGRALGRFTREVHSGASEPTAERLTALGMDTWAQENLLRYFTEQHDAAGVLPSDTTLVVEQTKDELGDWRIVLLSPYGLQVHAPWALAVGERLHDRFGLDGSAMASDDGIVLRVPMMDEDPPGAELFIFDPDELEDLVTGQVSSSALFAGRFREAAARALLLPKQNPGQRTPLWQQRQRSSQLLEVASGYPDFPVIMEAMREVLQDVYDMPALLELLRSIAARKLKIVETTTPKPSPFAQSILFGYIAQFLYEGDSPLAERRAAALSVDPALLGELLGRVELREFLDAAIIAESEAYAQRLIPSRHLRGEEGVADLLRLLGPLSVEQLSARLEEGEPAQNHAEALIANQRAFRVKWRTASPGAAGSASDPDQTEERYAAIEDASRLRDGLGTPIPVGIPYAFLDPVDDPLGDLVGRYARTHGPFLVEEASAELGLSRAVVVDTLTRLVREHRVVEGLFRPDRVLPSDARTETVEYCDAEMLRRIRRRSLAALRAQVEPVPTPAYAQFLLEWQGITAARGRGSSSSGVSAVAESLAQLSGAAAPASAWESYILPARVPDYRPGMLDELLSAGEFLAVGKGALSGHDGWLAFYPREDAETLLAQPGGAGLRGTGSNGPGSNGAGSNGAGSNGAGSNGAGLNNAGDAFTPTALQTAILEVLGRGGAWFIEALHDQLDSELTGSRETTKNALWELFWAGQVAPDSFAALRRFMSTGTTAHKKQPTPARPRHTSRRMALRHAAQSHRTRVAGSSATGPTGGGAGGRWQLVPTGSVDPTVAAHTRAEILLDRYGVVTRGSVMSEQQSGLGAASKGGFAAVYKVLSAAEDSGQIRRGYFIEQLGAAQFTSSATIDQLRWISERLEDAAEQTSAESSAGSSWAETPGPAATGAAKKQDVAVVLAATDPANPYGAALDWPELENSTHRPGRKAGAVVVLYRGQLVLYMERGGRTLLLFTEDESTMDLISRALVPALRSAKTGRIAVERVNGDRILTHPLGQLLRDAGFNSSPSGLRFAP</sequence>
<gene>
    <name evidence="12" type="ORF">HNR11_000312</name>
</gene>
<dbReference type="GO" id="GO:0003677">
    <property type="term" value="F:DNA binding"/>
    <property type="evidence" value="ECO:0007669"/>
    <property type="project" value="UniProtKB-KW"/>
</dbReference>
<feature type="domain" description="Helicase ATP-binding" evidence="10">
    <location>
        <begin position="30"/>
        <end position="223"/>
    </location>
</feature>
<dbReference type="Pfam" id="PF00270">
    <property type="entry name" value="DEAD"/>
    <property type="match status" value="1"/>
</dbReference>
<feature type="compositionally biased region" description="Gly residues" evidence="9">
    <location>
        <begin position="1269"/>
        <end position="1293"/>
    </location>
</feature>
<keyword evidence="2" id="KW-0227">DNA damage</keyword>
<evidence type="ECO:0000313" key="13">
    <source>
        <dbReference type="Proteomes" id="UP000560069"/>
    </source>
</evidence>
<dbReference type="GO" id="GO:0016887">
    <property type="term" value="F:ATP hydrolysis activity"/>
    <property type="evidence" value="ECO:0007669"/>
    <property type="project" value="TreeGrafter"/>
</dbReference>
<dbReference type="InterPro" id="IPR027417">
    <property type="entry name" value="P-loop_NTPase"/>
</dbReference>
<evidence type="ECO:0000259" key="10">
    <source>
        <dbReference type="PROSITE" id="PS51192"/>
    </source>
</evidence>
<keyword evidence="7" id="KW-0234">DNA repair</keyword>
<feature type="compositionally biased region" description="Low complexity" evidence="9">
    <location>
        <begin position="357"/>
        <end position="374"/>
    </location>
</feature>
<evidence type="ECO:0000256" key="9">
    <source>
        <dbReference type="SAM" id="MobiDB-lite"/>
    </source>
</evidence>
<dbReference type="Pfam" id="PF08494">
    <property type="entry name" value="DEAD_assoc"/>
    <property type="match status" value="1"/>
</dbReference>
<feature type="region of interest" description="Disordered" evidence="9">
    <location>
        <begin position="351"/>
        <end position="396"/>
    </location>
</feature>
<feature type="region of interest" description="Disordered" evidence="9">
    <location>
        <begin position="1400"/>
        <end position="1426"/>
    </location>
</feature>
<dbReference type="InterPro" id="IPR055367">
    <property type="entry name" value="WH4_Lhr"/>
</dbReference>
<evidence type="ECO:0000256" key="2">
    <source>
        <dbReference type="ARBA" id="ARBA00022763"/>
    </source>
</evidence>
<comment type="caution">
    <text evidence="12">The sequence shown here is derived from an EMBL/GenBank/DDBJ whole genome shotgun (WGS) entry which is preliminary data.</text>
</comment>
<dbReference type="InterPro" id="IPR055368">
    <property type="entry name" value="WH3_Lhr"/>
</dbReference>
<dbReference type="InterPro" id="IPR052511">
    <property type="entry name" value="ATP-dep_Helicase"/>
</dbReference>
<keyword evidence="1" id="KW-0547">Nucleotide-binding</keyword>
<feature type="region of interest" description="Disordered" evidence="9">
    <location>
        <begin position="242"/>
        <end position="287"/>
    </location>
</feature>
<dbReference type="Gene3D" id="3.40.50.300">
    <property type="entry name" value="P-loop containing nucleotide triphosphate hydrolases"/>
    <property type="match status" value="2"/>
</dbReference>
<dbReference type="Pfam" id="PF23235">
    <property type="entry name" value="WHD_3rd_Lhr"/>
    <property type="match status" value="1"/>
</dbReference>
<dbReference type="InterPro" id="IPR003593">
    <property type="entry name" value="AAA+_ATPase"/>
</dbReference>
<protein>
    <submittedName>
        <fullName evidence="12">ATP-dependent Lhr-like helicase</fullName>
        <ecNumber evidence="12">3.6.4.-</ecNumber>
    </submittedName>
</protein>
<dbReference type="SMART" id="SM00490">
    <property type="entry name" value="HELICc"/>
    <property type="match status" value="1"/>
</dbReference>
<dbReference type="EC" id="3.6.4.-" evidence="12"/>
<keyword evidence="6" id="KW-0238">DNA-binding</keyword>
<evidence type="ECO:0000256" key="1">
    <source>
        <dbReference type="ARBA" id="ARBA00022741"/>
    </source>
</evidence>
<feature type="domain" description="Helicase C-terminal" evidence="11">
    <location>
        <begin position="316"/>
        <end position="493"/>
    </location>
</feature>
<dbReference type="GO" id="GO:0004386">
    <property type="term" value="F:helicase activity"/>
    <property type="evidence" value="ECO:0007669"/>
    <property type="project" value="UniProtKB-KW"/>
</dbReference>
<feature type="compositionally biased region" description="Low complexity" evidence="9">
    <location>
        <begin position="1527"/>
        <end position="1547"/>
    </location>
</feature>
<keyword evidence="4 12" id="KW-0347">Helicase</keyword>
<dbReference type="EMBL" id="JACCFQ010000001">
    <property type="protein sequence ID" value="NYJ15778.1"/>
    <property type="molecule type" value="Genomic_DNA"/>
</dbReference>
<dbReference type="SMART" id="SM00382">
    <property type="entry name" value="AAA"/>
    <property type="match status" value="1"/>
</dbReference>
<evidence type="ECO:0000256" key="7">
    <source>
        <dbReference type="ARBA" id="ARBA00023204"/>
    </source>
</evidence>
<dbReference type="InterPro" id="IPR045628">
    <property type="entry name" value="Lhr_WH_dom"/>
</dbReference>
<evidence type="ECO:0000256" key="5">
    <source>
        <dbReference type="ARBA" id="ARBA00022840"/>
    </source>
</evidence>
<dbReference type="GO" id="GO:0006281">
    <property type="term" value="P:DNA repair"/>
    <property type="evidence" value="ECO:0007669"/>
    <property type="project" value="UniProtKB-KW"/>
</dbReference>
<dbReference type="PANTHER" id="PTHR47962:SF5">
    <property type="entry name" value="ATP-DEPENDENT HELICASE LHR-RELATED"/>
    <property type="match status" value="1"/>
</dbReference>
<dbReference type="InterPro" id="IPR013701">
    <property type="entry name" value="Lhr-like_DEAD/DEAH_assoc"/>
</dbReference>
<keyword evidence="13" id="KW-1185">Reference proteome</keyword>
<feature type="compositionally biased region" description="Polar residues" evidence="9">
    <location>
        <begin position="245"/>
        <end position="255"/>
    </location>
</feature>
<dbReference type="SMART" id="SM00487">
    <property type="entry name" value="DEXDc"/>
    <property type="match status" value="1"/>
</dbReference>
<feature type="compositionally biased region" description="Basic residues" evidence="9">
    <location>
        <begin position="1400"/>
        <end position="1409"/>
    </location>
</feature>
<dbReference type="InterPro" id="IPR001650">
    <property type="entry name" value="Helicase_C-like"/>
</dbReference>
<dbReference type="PROSITE" id="PS51192">
    <property type="entry name" value="HELICASE_ATP_BIND_1"/>
    <property type="match status" value="1"/>
</dbReference>
<feature type="region of interest" description="Disordered" evidence="9">
    <location>
        <begin position="1526"/>
        <end position="1547"/>
    </location>
</feature>
<evidence type="ECO:0000259" key="11">
    <source>
        <dbReference type="PROSITE" id="PS51194"/>
    </source>
</evidence>
<evidence type="ECO:0000313" key="12">
    <source>
        <dbReference type="EMBL" id="NYJ15778.1"/>
    </source>
</evidence>
<dbReference type="SUPFAM" id="SSF52540">
    <property type="entry name" value="P-loop containing nucleoside triphosphate hydrolases"/>
    <property type="match status" value="1"/>
</dbReference>
<proteinExistence type="predicted"/>
<keyword evidence="3 12" id="KW-0378">Hydrolase</keyword>
<dbReference type="Pfam" id="PF23234">
    <property type="entry name" value="WHD_4th_Lhr"/>
    <property type="match status" value="1"/>
</dbReference>
<keyword evidence="5" id="KW-0067">ATP-binding</keyword>
<dbReference type="Pfam" id="PF19306">
    <property type="entry name" value="WHD_Lhr"/>
    <property type="match status" value="1"/>
</dbReference>
<organism evidence="12 13">
    <name type="scientific">Nesterenkonia sandarakina</name>
    <dbReference type="NCBI Taxonomy" id="272918"/>
    <lineage>
        <taxon>Bacteria</taxon>
        <taxon>Bacillati</taxon>
        <taxon>Actinomycetota</taxon>
        <taxon>Actinomycetes</taxon>
        <taxon>Micrococcales</taxon>
        <taxon>Micrococcaceae</taxon>
        <taxon>Nesterenkonia</taxon>
    </lineage>
</organism>
<keyword evidence="8" id="KW-0413">Isomerase</keyword>
<dbReference type="GO" id="GO:0005524">
    <property type="term" value="F:ATP binding"/>
    <property type="evidence" value="ECO:0007669"/>
    <property type="project" value="UniProtKB-KW"/>
</dbReference>
<evidence type="ECO:0000256" key="4">
    <source>
        <dbReference type="ARBA" id="ARBA00022806"/>
    </source>
</evidence>
<dbReference type="CDD" id="cd17922">
    <property type="entry name" value="DEXHc_LHR-like"/>
    <property type="match status" value="1"/>
</dbReference>
<evidence type="ECO:0000256" key="3">
    <source>
        <dbReference type="ARBA" id="ARBA00022801"/>
    </source>
</evidence>
<dbReference type="PROSITE" id="PS51194">
    <property type="entry name" value="HELICASE_CTER"/>
    <property type="match status" value="1"/>
</dbReference>
<dbReference type="InterPro" id="IPR011545">
    <property type="entry name" value="DEAD/DEAH_box_helicase_dom"/>
</dbReference>
<accession>A0A7Z0E6J1</accession>
<dbReference type="InterPro" id="IPR014001">
    <property type="entry name" value="Helicase_ATP-bd"/>
</dbReference>
<name>A0A7Z0E6J1_9MICC</name>
<evidence type="ECO:0000256" key="6">
    <source>
        <dbReference type="ARBA" id="ARBA00023125"/>
    </source>
</evidence>
<reference evidence="12 13" key="1">
    <citation type="submission" date="2020-07" db="EMBL/GenBank/DDBJ databases">
        <title>Sequencing the genomes of 1000 actinobacteria strains.</title>
        <authorList>
            <person name="Klenk H.-P."/>
        </authorList>
    </citation>
    <scope>NUCLEOTIDE SEQUENCE [LARGE SCALE GENOMIC DNA]</scope>
    <source>
        <strain evidence="12 13">DSM 15664</strain>
    </source>
</reference>
<dbReference type="PANTHER" id="PTHR47962">
    <property type="entry name" value="ATP-DEPENDENT HELICASE LHR-RELATED-RELATED"/>
    <property type="match status" value="1"/>
</dbReference>
<dbReference type="Proteomes" id="UP000560069">
    <property type="component" value="Unassembled WGS sequence"/>
</dbReference>
<dbReference type="Pfam" id="PF00271">
    <property type="entry name" value="Helicase_C"/>
    <property type="match status" value="1"/>
</dbReference>
<dbReference type="InterPro" id="IPR055369">
    <property type="entry name" value="WH2_Lhr"/>
</dbReference>
<feature type="region of interest" description="Disordered" evidence="9">
    <location>
        <begin position="1267"/>
        <end position="1293"/>
    </location>
</feature>
<dbReference type="RefSeq" id="WP_179440814.1">
    <property type="nucleotide sequence ID" value="NZ_BAAALK010000001.1"/>
</dbReference>
<dbReference type="Pfam" id="PF23236">
    <property type="entry name" value="WHD_2nd_Lhr"/>
    <property type="match status" value="1"/>
</dbReference>
<evidence type="ECO:0000256" key="8">
    <source>
        <dbReference type="ARBA" id="ARBA00023235"/>
    </source>
</evidence>